<dbReference type="InterPro" id="IPR029063">
    <property type="entry name" value="SAM-dependent_MTases_sf"/>
</dbReference>
<keyword evidence="1 3" id="KW-0489">Methyltransferase</keyword>
<dbReference type="SUPFAM" id="SSF53335">
    <property type="entry name" value="S-adenosyl-L-methionine-dependent methyltransferases"/>
    <property type="match status" value="1"/>
</dbReference>
<accession>A0A8S5TDN5</accession>
<dbReference type="Pfam" id="PF00145">
    <property type="entry name" value="DNA_methylase"/>
    <property type="match status" value="1"/>
</dbReference>
<evidence type="ECO:0000313" key="3">
    <source>
        <dbReference type="EMBL" id="DAF61412.1"/>
    </source>
</evidence>
<evidence type="ECO:0000256" key="2">
    <source>
        <dbReference type="ARBA" id="ARBA00022679"/>
    </source>
</evidence>
<proteinExistence type="predicted"/>
<reference evidence="3" key="1">
    <citation type="journal article" date="2021" name="Proc. Natl. Acad. Sci. U.S.A.">
        <title>A Catalog of Tens of Thousands of Viruses from Human Metagenomes Reveals Hidden Associations with Chronic Diseases.</title>
        <authorList>
            <person name="Tisza M.J."/>
            <person name="Buck C.B."/>
        </authorList>
    </citation>
    <scope>NUCLEOTIDE SEQUENCE</scope>
    <source>
        <strain evidence="3">Ct3pM2</strain>
    </source>
</reference>
<evidence type="ECO:0000256" key="1">
    <source>
        <dbReference type="ARBA" id="ARBA00022603"/>
    </source>
</evidence>
<dbReference type="GO" id="GO:0008168">
    <property type="term" value="F:methyltransferase activity"/>
    <property type="evidence" value="ECO:0007669"/>
    <property type="project" value="UniProtKB-KW"/>
</dbReference>
<name>A0A8S5TDN5_9CAUD</name>
<dbReference type="Gene3D" id="3.40.50.150">
    <property type="entry name" value="Vaccinia Virus protein VP39"/>
    <property type="match status" value="1"/>
</dbReference>
<protein>
    <submittedName>
        <fullName evidence="3">Site-specific DNA methylase</fullName>
    </submittedName>
</protein>
<organism evidence="3">
    <name type="scientific">Myoviridae sp. ct3pM2</name>
    <dbReference type="NCBI Taxonomy" id="2827658"/>
    <lineage>
        <taxon>Viruses</taxon>
        <taxon>Duplodnaviria</taxon>
        <taxon>Heunggongvirae</taxon>
        <taxon>Uroviricota</taxon>
        <taxon>Caudoviricetes</taxon>
    </lineage>
</organism>
<dbReference type="GO" id="GO:0032259">
    <property type="term" value="P:methylation"/>
    <property type="evidence" value="ECO:0007669"/>
    <property type="project" value="UniProtKB-KW"/>
</dbReference>
<dbReference type="EMBL" id="BK032811">
    <property type="protein sequence ID" value="DAF61412.1"/>
    <property type="molecule type" value="Genomic_DNA"/>
</dbReference>
<keyword evidence="2" id="KW-0808">Transferase</keyword>
<sequence length="358" mass="41676">MGLSQRKITLFMDVLHKTEKLQEMKKLKVLGVSAGAGILLFPFRKSLIANIEIRGVFYTKGLEQWKLNFGNIPYYKDPVFPECKPDIILSSPDCGSASIMRLSKVKELGNPQNNKSLNLVIDAIIYYKPKIFLIENLPRLLSLMPKDFFESTFKDYKLIFHERSVSDYGNSQISRKRLLIIGVHKRNSKKYLNAFNEVFQVKTPTITRNLLNDYQNPLNYNIPLDKTLAMYDYRKLPEKKNLTVKKIHRLWVGAFHAEKKWPIKTAKMSTLPGVYRLEEDKSPLTLRPADRQFRPDGYPLGILDFKAIMGFPKPYKIFMDEGNYLYWLNKARYTIAKGAVYEIPIWFKRCLKLADSNK</sequence>
<dbReference type="InterPro" id="IPR001525">
    <property type="entry name" value="C5_MeTfrase"/>
</dbReference>